<sequence length="399" mass="42601">MELCAEPFARLERIKEYNQLKMLRAFTDCGVGAQHLVGSTGYGNTDPGRDKLEEVFARVMGAEAALMRQSFMSGTHTLCVALFGVLRPGDRMVSAVGRPYDTLLGVIGIGEKSGYGSLKEWGVVYDEAPLKDGKPDLEEIERRCAGAKMCYIQRSRGYSSRDALGLDEIAAIAQAARRANPEIIVMVDNCYGEFTQMKEPVQVGADLMAGSLIKNPGGGIAPTGGYICGRADLVELCAHRLTAPGVGGEIGCTLNVLRELFLGLYYAPGVVCEALKTSVYASCLMEQMGYAATPNYLADRNDIITSVATQNPKKMVALCTGVQAGSPVDSFAAPEPGDMPGYDDPVIMAAGAFTLGSSIELSADGPMREPYMVYMQGGINFHAARAGVLLGAQRMLEVE</sequence>
<reference evidence="1" key="2">
    <citation type="submission" date="2021-04" db="EMBL/GenBank/DDBJ databases">
        <authorList>
            <person name="Gilroy R."/>
        </authorList>
    </citation>
    <scope>NUCLEOTIDE SEQUENCE</scope>
    <source>
        <strain evidence="1">5933</strain>
    </source>
</reference>
<dbReference type="InterPro" id="IPR015421">
    <property type="entry name" value="PyrdxlP-dep_Trfase_major"/>
</dbReference>
<evidence type="ECO:0000313" key="1">
    <source>
        <dbReference type="EMBL" id="HJC71764.1"/>
    </source>
</evidence>
<accession>A0A9D2Q4D9</accession>
<dbReference type="InterPro" id="IPR009651">
    <property type="entry name" value="Met_g_lyase_put"/>
</dbReference>
<evidence type="ECO:0000313" key="2">
    <source>
        <dbReference type="Proteomes" id="UP000823918"/>
    </source>
</evidence>
<gene>
    <name evidence="1" type="ORF">H9698_03080</name>
</gene>
<dbReference type="Proteomes" id="UP000823918">
    <property type="component" value="Unassembled WGS sequence"/>
</dbReference>
<comment type="caution">
    <text evidence="1">The sequence shown here is derived from an EMBL/GenBank/DDBJ whole genome shotgun (WGS) entry which is preliminary data.</text>
</comment>
<dbReference type="PANTHER" id="PTHR46658">
    <property type="entry name" value="CYS OR MET METABOLISM PYRIDOXAL-PHOSPHATE-DEPENDENT ENZYME"/>
    <property type="match status" value="1"/>
</dbReference>
<dbReference type="Gene3D" id="3.90.1150.60">
    <property type="entry name" value="Methioning gamme-lyase, C-terminal domain"/>
    <property type="match status" value="1"/>
</dbReference>
<dbReference type="EMBL" id="DWWA01000018">
    <property type="protein sequence ID" value="HJC71764.1"/>
    <property type="molecule type" value="Genomic_DNA"/>
</dbReference>
<dbReference type="SUPFAM" id="SSF53383">
    <property type="entry name" value="PLP-dependent transferases"/>
    <property type="match status" value="1"/>
</dbReference>
<dbReference type="PANTHER" id="PTHR46658:SF1">
    <property type="entry name" value="CYS OR MET METABOLISM PYRIDOXAL-PHOSPHATE-DEPENDENT ENZYME"/>
    <property type="match status" value="1"/>
</dbReference>
<dbReference type="AlphaFoldDB" id="A0A9D2Q4D9"/>
<dbReference type="InterPro" id="IPR015424">
    <property type="entry name" value="PyrdxlP-dep_Trfase"/>
</dbReference>
<reference evidence="1" key="1">
    <citation type="journal article" date="2021" name="PeerJ">
        <title>Extensive microbial diversity within the chicken gut microbiome revealed by metagenomics and culture.</title>
        <authorList>
            <person name="Gilroy R."/>
            <person name="Ravi A."/>
            <person name="Getino M."/>
            <person name="Pursley I."/>
            <person name="Horton D.L."/>
            <person name="Alikhan N.F."/>
            <person name="Baker D."/>
            <person name="Gharbi K."/>
            <person name="Hall N."/>
            <person name="Watson M."/>
            <person name="Adriaenssens E.M."/>
            <person name="Foster-Nyarko E."/>
            <person name="Jarju S."/>
            <person name="Secka A."/>
            <person name="Antonio M."/>
            <person name="Oren A."/>
            <person name="Chaudhuri R.R."/>
            <person name="La Ragione R."/>
            <person name="Hildebrand F."/>
            <person name="Pallen M.J."/>
        </authorList>
    </citation>
    <scope>NUCLEOTIDE SEQUENCE</scope>
    <source>
        <strain evidence="1">5933</strain>
    </source>
</reference>
<organism evidence="1 2">
    <name type="scientific">Candidatus Ruthenibacterium merdavium</name>
    <dbReference type="NCBI Taxonomy" id="2838752"/>
    <lineage>
        <taxon>Bacteria</taxon>
        <taxon>Bacillati</taxon>
        <taxon>Bacillota</taxon>
        <taxon>Clostridia</taxon>
        <taxon>Eubacteriales</taxon>
        <taxon>Oscillospiraceae</taxon>
        <taxon>Ruthenibacterium</taxon>
    </lineage>
</organism>
<proteinExistence type="predicted"/>
<protein>
    <submittedName>
        <fullName evidence="1">Methionine gamma-lyase family protein</fullName>
    </submittedName>
</protein>
<dbReference type="Pfam" id="PF06838">
    <property type="entry name" value="Met_gamma_lyase"/>
    <property type="match status" value="1"/>
</dbReference>
<name>A0A9D2Q4D9_9FIRM</name>
<dbReference type="Gene3D" id="3.40.640.10">
    <property type="entry name" value="Type I PLP-dependent aspartate aminotransferase-like (Major domain)"/>
    <property type="match status" value="1"/>
</dbReference>